<gene>
    <name evidence="2" type="ORF">SCLCIDRAFT_143504</name>
</gene>
<dbReference type="EMBL" id="KN822266">
    <property type="protein sequence ID" value="KIM51311.1"/>
    <property type="molecule type" value="Genomic_DNA"/>
</dbReference>
<accession>A0A0C3D5C6</accession>
<dbReference type="AlphaFoldDB" id="A0A0C3D5C6"/>
<organism evidence="2 3">
    <name type="scientific">Scleroderma citrinum Foug A</name>
    <dbReference type="NCBI Taxonomy" id="1036808"/>
    <lineage>
        <taxon>Eukaryota</taxon>
        <taxon>Fungi</taxon>
        <taxon>Dikarya</taxon>
        <taxon>Basidiomycota</taxon>
        <taxon>Agaricomycotina</taxon>
        <taxon>Agaricomycetes</taxon>
        <taxon>Agaricomycetidae</taxon>
        <taxon>Boletales</taxon>
        <taxon>Sclerodermatineae</taxon>
        <taxon>Sclerodermataceae</taxon>
        <taxon>Scleroderma</taxon>
    </lineage>
</organism>
<keyword evidence="3" id="KW-1185">Reference proteome</keyword>
<dbReference type="InParanoid" id="A0A0C3D5C6"/>
<evidence type="ECO:0000259" key="1">
    <source>
        <dbReference type="Pfam" id="PF05699"/>
    </source>
</evidence>
<dbReference type="Proteomes" id="UP000053989">
    <property type="component" value="Unassembled WGS sequence"/>
</dbReference>
<name>A0A0C3D5C6_9AGAM</name>
<evidence type="ECO:0000313" key="2">
    <source>
        <dbReference type="EMBL" id="KIM51311.1"/>
    </source>
</evidence>
<dbReference type="InterPro" id="IPR008906">
    <property type="entry name" value="HATC_C_dom"/>
</dbReference>
<proteinExistence type="predicted"/>
<dbReference type="OrthoDB" id="1715602at2759"/>
<protein>
    <recommendedName>
        <fullName evidence="1">HAT C-terminal dimerisation domain-containing protein</fullName>
    </recommendedName>
</protein>
<dbReference type="HOGENOM" id="CLU_009123_11_0_1"/>
<dbReference type="SUPFAM" id="SSF53098">
    <property type="entry name" value="Ribonuclease H-like"/>
    <property type="match status" value="1"/>
</dbReference>
<sequence>MYPQLSHMALNYLTIPATSINVEQLFSCGRLLLLHIRSRLSAQTTRSLLCLGVWSTLGLVDDSNVKKVMELQDAEGKDVVLADGWDKIII</sequence>
<reference evidence="2 3" key="1">
    <citation type="submission" date="2014-04" db="EMBL/GenBank/DDBJ databases">
        <authorList>
            <consortium name="DOE Joint Genome Institute"/>
            <person name="Kuo A."/>
            <person name="Kohler A."/>
            <person name="Nagy L.G."/>
            <person name="Floudas D."/>
            <person name="Copeland A."/>
            <person name="Barry K.W."/>
            <person name="Cichocki N."/>
            <person name="Veneault-Fourrey C."/>
            <person name="LaButti K."/>
            <person name="Lindquist E.A."/>
            <person name="Lipzen A."/>
            <person name="Lundell T."/>
            <person name="Morin E."/>
            <person name="Murat C."/>
            <person name="Sun H."/>
            <person name="Tunlid A."/>
            <person name="Henrissat B."/>
            <person name="Grigoriev I.V."/>
            <person name="Hibbett D.S."/>
            <person name="Martin F."/>
            <person name="Nordberg H.P."/>
            <person name="Cantor M.N."/>
            <person name="Hua S.X."/>
        </authorList>
    </citation>
    <scope>NUCLEOTIDE SEQUENCE [LARGE SCALE GENOMIC DNA]</scope>
    <source>
        <strain evidence="2 3">Foug A</strain>
    </source>
</reference>
<evidence type="ECO:0000313" key="3">
    <source>
        <dbReference type="Proteomes" id="UP000053989"/>
    </source>
</evidence>
<dbReference type="GO" id="GO:0046983">
    <property type="term" value="F:protein dimerization activity"/>
    <property type="evidence" value="ECO:0007669"/>
    <property type="project" value="InterPro"/>
</dbReference>
<dbReference type="Pfam" id="PF05699">
    <property type="entry name" value="Dimer_Tnp_hAT"/>
    <property type="match status" value="1"/>
</dbReference>
<feature type="domain" description="HAT C-terminal dimerisation" evidence="1">
    <location>
        <begin position="2"/>
        <end position="54"/>
    </location>
</feature>
<dbReference type="InterPro" id="IPR012337">
    <property type="entry name" value="RNaseH-like_sf"/>
</dbReference>
<reference evidence="3" key="2">
    <citation type="submission" date="2015-01" db="EMBL/GenBank/DDBJ databases">
        <title>Evolutionary Origins and Diversification of the Mycorrhizal Mutualists.</title>
        <authorList>
            <consortium name="DOE Joint Genome Institute"/>
            <consortium name="Mycorrhizal Genomics Consortium"/>
            <person name="Kohler A."/>
            <person name="Kuo A."/>
            <person name="Nagy L.G."/>
            <person name="Floudas D."/>
            <person name="Copeland A."/>
            <person name="Barry K.W."/>
            <person name="Cichocki N."/>
            <person name="Veneault-Fourrey C."/>
            <person name="LaButti K."/>
            <person name="Lindquist E.A."/>
            <person name="Lipzen A."/>
            <person name="Lundell T."/>
            <person name="Morin E."/>
            <person name="Murat C."/>
            <person name="Riley R."/>
            <person name="Ohm R."/>
            <person name="Sun H."/>
            <person name="Tunlid A."/>
            <person name="Henrissat B."/>
            <person name="Grigoriev I.V."/>
            <person name="Hibbett D.S."/>
            <person name="Martin F."/>
        </authorList>
    </citation>
    <scope>NUCLEOTIDE SEQUENCE [LARGE SCALE GENOMIC DNA]</scope>
    <source>
        <strain evidence="3">Foug A</strain>
    </source>
</reference>